<evidence type="ECO:0000256" key="5">
    <source>
        <dbReference type="ARBA" id="ARBA00022842"/>
    </source>
</evidence>
<keyword evidence="3" id="KW-0548">Nucleotidyltransferase</keyword>
<evidence type="ECO:0000256" key="3">
    <source>
        <dbReference type="ARBA" id="ARBA00022695"/>
    </source>
</evidence>
<dbReference type="AlphaFoldDB" id="A0A2U8VP87"/>
<reference evidence="11 12" key="1">
    <citation type="submission" date="2018-05" db="EMBL/GenBank/DDBJ databases">
        <title>Complete Genome Sequence of Methylobacterium sp. 17Sr1-43.</title>
        <authorList>
            <person name="Srinivasan S."/>
        </authorList>
    </citation>
    <scope>NUCLEOTIDE SEQUENCE [LARGE SCALE GENOMIC DNA]</scope>
    <source>
        <strain evidence="11 12">17Sr1-43</strain>
    </source>
</reference>
<evidence type="ECO:0000256" key="7">
    <source>
        <dbReference type="ARBA" id="ARBA00023118"/>
    </source>
</evidence>
<organism evidence="11 12">
    <name type="scientific">Methylobacterium radiodurans</name>
    <dbReference type="NCBI Taxonomy" id="2202828"/>
    <lineage>
        <taxon>Bacteria</taxon>
        <taxon>Pseudomonadati</taxon>
        <taxon>Pseudomonadota</taxon>
        <taxon>Alphaproteobacteria</taxon>
        <taxon>Hyphomicrobiales</taxon>
        <taxon>Methylobacteriaceae</taxon>
        <taxon>Methylobacterium</taxon>
    </lineage>
</organism>
<protein>
    <recommendedName>
        <fullName evidence="1">RNA-directed DNA polymerase</fullName>
        <ecNumber evidence="1">2.7.7.49</ecNumber>
    </recommendedName>
</protein>
<proteinExistence type="inferred from homology"/>
<dbReference type="CDD" id="cd03487">
    <property type="entry name" value="RT_Bac_retron_II"/>
    <property type="match status" value="1"/>
</dbReference>
<keyword evidence="4" id="KW-0479">Metal-binding</keyword>
<dbReference type="KEGG" id="meti:DK427_06515"/>
<dbReference type="InterPro" id="IPR051083">
    <property type="entry name" value="GrpII_Intron_Splice-Mob/Def"/>
</dbReference>
<dbReference type="Proteomes" id="UP000246058">
    <property type="component" value="Chromosome"/>
</dbReference>
<keyword evidence="2" id="KW-0808">Transferase</keyword>
<dbReference type="OrthoDB" id="7055795at2"/>
<evidence type="ECO:0000256" key="4">
    <source>
        <dbReference type="ARBA" id="ARBA00022723"/>
    </source>
</evidence>
<evidence type="ECO:0000259" key="10">
    <source>
        <dbReference type="PROSITE" id="PS50878"/>
    </source>
</evidence>
<sequence length="352" mass="40307">MISSIRHVKQSSNYETEWRRYAAAFLSAAKAKKLSQDDIDACLQYAKPLTLGGFPVIYDTDHFCGLVGYTPHYVLGAIKSTDRYYRQFSIKKKSGGDRTILEPLPSLKEIQHWILRNVLERVAIHRAAKAFQKGTSIRDNARFHRGQACVLTIDIKDFFPSIGINRVFSVYHRIGYSKQISSLLADLSCFELSLPQGAPTSPYISNLICRSLDERFFAYARSAKLRYTRYADDLTFSGADIGSSFVSNAYEIIREYGFEPNLSKTRLLRQHQKQMVTGVVVNSKLQADRALRRQIRQYAYYIERFGLEGHAAATSVQRRNFERHLMGLAQFVCSLNPYDRDARNLIELLKID</sequence>
<dbReference type="PANTHER" id="PTHR34047">
    <property type="entry name" value="NUCLEAR INTRON MATURASE 1, MITOCHONDRIAL-RELATED"/>
    <property type="match status" value="1"/>
</dbReference>
<evidence type="ECO:0000313" key="11">
    <source>
        <dbReference type="EMBL" id="AWN35423.1"/>
    </source>
</evidence>
<dbReference type="InterPro" id="IPR000123">
    <property type="entry name" value="Reverse_transcriptase_msDNA"/>
</dbReference>
<dbReference type="RefSeq" id="WP_109950544.1">
    <property type="nucleotide sequence ID" value="NZ_CP029551.1"/>
</dbReference>
<dbReference type="GO" id="GO:0003723">
    <property type="term" value="F:RNA binding"/>
    <property type="evidence" value="ECO:0007669"/>
    <property type="project" value="InterPro"/>
</dbReference>
<feature type="domain" description="Reverse transcriptase" evidence="10">
    <location>
        <begin position="71"/>
        <end position="281"/>
    </location>
</feature>
<dbReference type="InterPro" id="IPR000477">
    <property type="entry name" value="RT_dom"/>
</dbReference>
<evidence type="ECO:0000256" key="6">
    <source>
        <dbReference type="ARBA" id="ARBA00022918"/>
    </source>
</evidence>
<accession>A0A2U8VP87</accession>
<dbReference type="InterPro" id="IPR043502">
    <property type="entry name" value="DNA/RNA_pol_sf"/>
</dbReference>
<evidence type="ECO:0000313" key="12">
    <source>
        <dbReference type="Proteomes" id="UP000246058"/>
    </source>
</evidence>
<evidence type="ECO:0000256" key="1">
    <source>
        <dbReference type="ARBA" id="ARBA00012493"/>
    </source>
</evidence>
<dbReference type="SUPFAM" id="SSF56672">
    <property type="entry name" value="DNA/RNA polymerases"/>
    <property type="match status" value="1"/>
</dbReference>
<comment type="similarity">
    <text evidence="8">Belongs to the bacterial reverse transcriptase family.</text>
</comment>
<evidence type="ECO:0000256" key="9">
    <source>
        <dbReference type="ARBA" id="ARBA00048173"/>
    </source>
</evidence>
<name>A0A2U8VP87_9HYPH</name>
<dbReference type="GO" id="GO:0051607">
    <property type="term" value="P:defense response to virus"/>
    <property type="evidence" value="ECO:0007669"/>
    <property type="project" value="UniProtKB-KW"/>
</dbReference>
<dbReference type="PANTHER" id="PTHR34047:SF7">
    <property type="entry name" value="RNA-DIRECTED DNA POLYMERASE"/>
    <property type="match status" value="1"/>
</dbReference>
<dbReference type="EMBL" id="CP029551">
    <property type="protein sequence ID" value="AWN35423.1"/>
    <property type="molecule type" value="Genomic_DNA"/>
</dbReference>
<comment type="catalytic activity">
    <reaction evidence="9">
        <text>DNA(n) + a 2'-deoxyribonucleoside 5'-triphosphate = DNA(n+1) + diphosphate</text>
        <dbReference type="Rhea" id="RHEA:22508"/>
        <dbReference type="Rhea" id="RHEA-COMP:17339"/>
        <dbReference type="Rhea" id="RHEA-COMP:17340"/>
        <dbReference type="ChEBI" id="CHEBI:33019"/>
        <dbReference type="ChEBI" id="CHEBI:61560"/>
        <dbReference type="ChEBI" id="CHEBI:173112"/>
        <dbReference type="EC" id="2.7.7.49"/>
    </reaction>
</comment>
<keyword evidence="5" id="KW-0460">Magnesium</keyword>
<keyword evidence="12" id="KW-1185">Reference proteome</keyword>
<dbReference type="GO" id="GO:0046872">
    <property type="term" value="F:metal ion binding"/>
    <property type="evidence" value="ECO:0007669"/>
    <property type="project" value="UniProtKB-KW"/>
</dbReference>
<dbReference type="GO" id="GO:0003964">
    <property type="term" value="F:RNA-directed DNA polymerase activity"/>
    <property type="evidence" value="ECO:0007669"/>
    <property type="project" value="UniProtKB-KW"/>
</dbReference>
<dbReference type="PRINTS" id="PR00866">
    <property type="entry name" value="RNADNAPOLMS"/>
</dbReference>
<dbReference type="Pfam" id="PF00078">
    <property type="entry name" value="RVT_1"/>
    <property type="match status" value="1"/>
</dbReference>
<evidence type="ECO:0000256" key="8">
    <source>
        <dbReference type="ARBA" id="ARBA00034120"/>
    </source>
</evidence>
<gene>
    <name evidence="11" type="ORF">DK427_06515</name>
</gene>
<keyword evidence="6 11" id="KW-0695">RNA-directed DNA polymerase</keyword>
<evidence type="ECO:0000256" key="2">
    <source>
        <dbReference type="ARBA" id="ARBA00022679"/>
    </source>
</evidence>
<dbReference type="EC" id="2.7.7.49" evidence="1"/>
<keyword evidence="7" id="KW-0051">Antiviral defense</keyword>
<dbReference type="PROSITE" id="PS50878">
    <property type="entry name" value="RT_POL"/>
    <property type="match status" value="1"/>
</dbReference>